<evidence type="ECO:0000313" key="1">
    <source>
        <dbReference type="EMBL" id="RRT75755.1"/>
    </source>
</evidence>
<accession>A0A427AHQ1</accession>
<dbReference type="Gene3D" id="1.20.1060.10">
    <property type="entry name" value="Taq DNA Polymerase, Chain T, domain 4"/>
    <property type="match status" value="1"/>
</dbReference>
<dbReference type="GO" id="GO:0006302">
    <property type="term" value="P:double-strand break repair"/>
    <property type="evidence" value="ECO:0007669"/>
    <property type="project" value="TreeGrafter"/>
</dbReference>
<protein>
    <submittedName>
        <fullName evidence="1">Uncharacterized protein</fullName>
    </submittedName>
</protein>
<dbReference type="SUPFAM" id="SSF56672">
    <property type="entry name" value="DNA/RNA polymerases"/>
    <property type="match status" value="1"/>
</dbReference>
<evidence type="ECO:0000313" key="2">
    <source>
        <dbReference type="Proteomes" id="UP000287651"/>
    </source>
</evidence>
<dbReference type="GO" id="GO:0006261">
    <property type="term" value="P:DNA-templated DNA replication"/>
    <property type="evidence" value="ECO:0007669"/>
    <property type="project" value="InterPro"/>
</dbReference>
<dbReference type="Proteomes" id="UP000287651">
    <property type="component" value="Unassembled WGS sequence"/>
</dbReference>
<dbReference type="EMBL" id="AMZH03002389">
    <property type="protein sequence ID" value="RRT75755.1"/>
    <property type="molecule type" value="Genomic_DNA"/>
</dbReference>
<sequence>MFLECMSDDSKLQRMQFGVAKKIKNSARKIVLDQAEEARLAAFSALKSLGVHVPQFSRPLLSDIVESPGGGKMPCFGEDPSKDVQPAESPLADHKIVNSDGAFPIGNREIVAETMQAAGETSLSVQMQYNGNDTDVGSLIKRETANHVNAAIEVRVECNPGDKDGLNGNNRNKKSEGPISASSFPGGFDCFLDKFSMLVEVLADMEHWGMGVDMEACLRERHVLMRKLKELEKEAYRLAGMAFSLYTAADIANVLYTHLNSHMQFAITVLNKIVSFLTLPYHSNHFSYFQFPKSLKSDWK</sequence>
<reference evidence="1 2" key="1">
    <citation type="journal article" date="2014" name="Agronomy (Basel)">
        <title>A Draft Genome Sequence for Ensete ventricosum, the Drought-Tolerant Tree Against Hunger.</title>
        <authorList>
            <person name="Harrison J."/>
            <person name="Moore K.A."/>
            <person name="Paszkiewicz K."/>
            <person name="Jones T."/>
            <person name="Grant M."/>
            <person name="Ambacheew D."/>
            <person name="Muzemil S."/>
            <person name="Studholme D.J."/>
        </authorList>
    </citation>
    <scope>NUCLEOTIDE SEQUENCE [LARGE SCALE GENOMIC DNA]</scope>
</reference>
<dbReference type="GO" id="GO:0003887">
    <property type="term" value="F:DNA-directed DNA polymerase activity"/>
    <property type="evidence" value="ECO:0007669"/>
    <property type="project" value="InterPro"/>
</dbReference>
<gene>
    <name evidence="1" type="ORF">B296_00030914</name>
</gene>
<dbReference type="AlphaFoldDB" id="A0A427AHQ1"/>
<organism evidence="1 2">
    <name type="scientific">Ensete ventricosum</name>
    <name type="common">Abyssinian banana</name>
    <name type="synonym">Musa ensete</name>
    <dbReference type="NCBI Taxonomy" id="4639"/>
    <lineage>
        <taxon>Eukaryota</taxon>
        <taxon>Viridiplantae</taxon>
        <taxon>Streptophyta</taxon>
        <taxon>Embryophyta</taxon>
        <taxon>Tracheophyta</taxon>
        <taxon>Spermatophyta</taxon>
        <taxon>Magnoliopsida</taxon>
        <taxon>Liliopsida</taxon>
        <taxon>Zingiberales</taxon>
        <taxon>Musaceae</taxon>
        <taxon>Ensete</taxon>
    </lineage>
</organism>
<proteinExistence type="predicted"/>
<dbReference type="PANTHER" id="PTHR10133">
    <property type="entry name" value="DNA POLYMERASE I"/>
    <property type="match status" value="1"/>
</dbReference>
<dbReference type="PANTHER" id="PTHR10133:SF62">
    <property type="entry name" value="DNA POLYMERASE THETA"/>
    <property type="match status" value="1"/>
</dbReference>
<dbReference type="InterPro" id="IPR043502">
    <property type="entry name" value="DNA/RNA_pol_sf"/>
</dbReference>
<comment type="caution">
    <text evidence="1">The sequence shown here is derived from an EMBL/GenBank/DDBJ whole genome shotgun (WGS) entry which is preliminary data.</text>
</comment>
<name>A0A427AHQ1_ENSVE</name>
<dbReference type="InterPro" id="IPR002298">
    <property type="entry name" value="DNA_polymerase_A"/>
</dbReference>